<dbReference type="GO" id="GO:0009245">
    <property type="term" value="P:lipid A biosynthetic process"/>
    <property type="evidence" value="ECO:0007669"/>
    <property type="project" value="TreeGrafter"/>
</dbReference>
<dbReference type="EMBL" id="PUEV01000051">
    <property type="protein sequence ID" value="PQM52165.1"/>
    <property type="molecule type" value="Genomic_DNA"/>
</dbReference>
<protein>
    <submittedName>
        <fullName evidence="4">Metallophosphoesterase</fullName>
    </submittedName>
</protein>
<dbReference type="InterPro" id="IPR016538">
    <property type="entry name" value="UCP008292"/>
</dbReference>
<dbReference type="Gene3D" id="3.60.21.10">
    <property type="match status" value="1"/>
</dbReference>
<evidence type="ECO:0000313" key="4">
    <source>
        <dbReference type="EMBL" id="PQM52165.1"/>
    </source>
</evidence>
<dbReference type="AlphaFoldDB" id="A0A9X7NYM9"/>
<dbReference type="RefSeq" id="WP_046282955.1">
    <property type="nucleotide sequence ID" value="NZ_CP092430.2"/>
</dbReference>
<dbReference type="PIRSF" id="PIRSF008292">
    <property type="entry name" value="UCP008292"/>
    <property type="match status" value="1"/>
</dbReference>
<keyword evidence="1" id="KW-0479">Metal-binding</keyword>
<gene>
    <name evidence="4" type="ORF">C5U48_10885</name>
</gene>
<dbReference type="GO" id="GO:0046872">
    <property type="term" value="F:metal ion binding"/>
    <property type="evidence" value="ECO:0007669"/>
    <property type="project" value="UniProtKB-KW"/>
</dbReference>
<sequence>MIRVAAVGDIHLGEDSRGTMHWHDIDARADMLVVAGDLTRHGTAAEGQVVADELSDCPVPVVCVLGNHDYHQNQQHEITAALRDAGIAVLEGETHTVDVQQQRVGVAGVKGFGGGFAGRCATAFGEPEMKAFVGATQTASDQLRDGLRALRTDYRIALLHYSPVADTLYGEPPEIYPFLGSCLLAEAIDDAGADLAVHGHAHAGTEKGRTAGGVAVRNVARPLIRAPYTVYQVSGNPIAAASTASAANIHAT</sequence>
<dbReference type="SUPFAM" id="SSF56300">
    <property type="entry name" value="Metallo-dependent phosphatases"/>
    <property type="match status" value="1"/>
</dbReference>
<reference evidence="4 5" key="1">
    <citation type="submission" date="2018-02" db="EMBL/GenBank/DDBJ databases">
        <title>Draft genome sequence of Mycobacterium virginiense isolated from mud of a swine farm in Japan.</title>
        <authorList>
            <person name="Ohya K."/>
        </authorList>
    </citation>
    <scope>NUCLEOTIDE SEQUENCE [LARGE SCALE GENOMIC DNA]</scope>
    <source>
        <strain evidence="4 5">GF75</strain>
    </source>
</reference>
<dbReference type="GO" id="GO:0008758">
    <property type="term" value="F:UDP-2,3-diacylglucosamine hydrolase activity"/>
    <property type="evidence" value="ECO:0007669"/>
    <property type="project" value="TreeGrafter"/>
</dbReference>
<dbReference type="PANTHER" id="PTHR31302:SF31">
    <property type="entry name" value="PHOSPHODIESTERASE YAEI"/>
    <property type="match status" value="1"/>
</dbReference>
<evidence type="ECO:0000256" key="2">
    <source>
        <dbReference type="ARBA" id="ARBA00022801"/>
    </source>
</evidence>
<dbReference type="Pfam" id="PF00149">
    <property type="entry name" value="Metallophos"/>
    <property type="match status" value="1"/>
</dbReference>
<keyword evidence="5" id="KW-1185">Reference proteome</keyword>
<proteinExistence type="predicted"/>
<dbReference type="GO" id="GO:0016020">
    <property type="term" value="C:membrane"/>
    <property type="evidence" value="ECO:0007669"/>
    <property type="project" value="GOC"/>
</dbReference>
<evidence type="ECO:0000259" key="3">
    <source>
        <dbReference type="Pfam" id="PF00149"/>
    </source>
</evidence>
<feature type="domain" description="Calcineurin-like phosphoesterase" evidence="3">
    <location>
        <begin position="2"/>
        <end position="203"/>
    </location>
</feature>
<comment type="caution">
    <text evidence="4">The sequence shown here is derived from an EMBL/GenBank/DDBJ whole genome shotgun (WGS) entry which is preliminary data.</text>
</comment>
<dbReference type="InterPro" id="IPR029052">
    <property type="entry name" value="Metallo-depent_PP-like"/>
</dbReference>
<name>A0A9X7NYM9_9MYCO</name>
<dbReference type="InterPro" id="IPR004843">
    <property type="entry name" value="Calcineurin-like_PHP"/>
</dbReference>
<accession>A0A9X7NYM9</accession>
<evidence type="ECO:0000313" key="5">
    <source>
        <dbReference type="Proteomes" id="UP000237911"/>
    </source>
</evidence>
<dbReference type="InterPro" id="IPR051158">
    <property type="entry name" value="Metallophosphoesterase_sf"/>
</dbReference>
<dbReference type="Proteomes" id="UP000237911">
    <property type="component" value="Unassembled WGS sequence"/>
</dbReference>
<organism evidence="4 5">
    <name type="scientific">Mycolicibacter virginiensis</name>
    <dbReference type="NCBI Taxonomy" id="1795032"/>
    <lineage>
        <taxon>Bacteria</taxon>
        <taxon>Bacillati</taxon>
        <taxon>Actinomycetota</taxon>
        <taxon>Actinomycetes</taxon>
        <taxon>Mycobacteriales</taxon>
        <taxon>Mycobacteriaceae</taxon>
        <taxon>Mycolicibacter</taxon>
    </lineage>
</organism>
<evidence type="ECO:0000256" key="1">
    <source>
        <dbReference type="ARBA" id="ARBA00022723"/>
    </source>
</evidence>
<keyword evidence="2" id="KW-0378">Hydrolase</keyword>
<dbReference type="PANTHER" id="PTHR31302">
    <property type="entry name" value="TRANSMEMBRANE PROTEIN WITH METALLOPHOSPHOESTERASE DOMAIN-RELATED"/>
    <property type="match status" value="1"/>
</dbReference>